<evidence type="ECO:0000313" key="4">
    <source>
        <dbReference type="Proteomes" id="UP000284676"/>
    </source>
</evidence>
<feature type="compositionally biased region" description="Basic and acidic residues" evidence="2">
    <location>
        <begin position="279"/>
        <end position="311"/>
    </location>
</feature>
<proteinExistence type="predicted"/>
<evidence type="ECO:0008006" key="5">
    <source>
        <dbReference type="Google" id="ProtNLM"/>
    </source>
</evidence>
<feature type="region of interest" description="Disordered" evidence="2">
    <location>
        <begin position="143"/>
        <end position="322"/>
    </location>
</feature>
<dbReference type="InterPro" id="IPR011990">
    <property type="entry name" value="TPR-like_helical_dom_sf"/>
</dbReference>
<feature type="compositionally biased region" description="Low complexity" evidence="2">
    <location>
        <begin position="164"/>
        <end position="212"/>
    </location>
</feature>
<dbReference type="InterPro" id="IPR019734">
    <property type="entry name" value="TPR_rpt"/>
</dbReference>
<dbReference type="PROSITE" id="PS50005">
    <property type="entry name" value="TPR"/>
    <property type="match status" value="1"/>
</dbReference>
<comment type="caution">
    <text evidence="3">The sequence shown here is derived from an EMBL/GenBank/DDBJ whole genome shotgun (WGS) entry which is preliminary data.</text>
</comment>
<dbReference type="GeneID" id="62763747"/>
<feature type="compositionally biased region" description="Low complexity" evidence="2">
    <location>
        <begin position="234"/>
        <end position="244"/>
    </location>
</feature>
<dbReference type="SUPFAM" id="SSF48452">
    <property type="entry name" value="TPR-like"/>
    <property type="match status" value="1"/>
</dbReference>
<name>A0A414PV10_FUSMR</name>
<keyword evidence="1" id="KW-0802">TPR repeat</keyword>
<gene>
    <name evidence="3" type="ORF">DW663_06825</name>
</gene>
<evidence type="ECO:0000256" key="1">
    <source>
        <dbReference type="PROSITE-ProRule" id="PRU00339"/>
    </source>
</evidence>
<reference evidence="3 4" key="1">
    <citation type="submission" date="2018-08" db="EMBL/GenBank/DDBJ databases">
        <title>A genome reference for cultivated species of the human gut microbiota.</title>
        <authorList>
            <person name="Zou Y."/>
            <person name="Xue W."/>
            <person name="Luo G."/>
        </authorList>
    </citation>
    <scope>NUCLEOTIDE SEQUENCE [LARGE SCALE GENOMIC DNA]</scope>
    <source>
        <strain evidence="3 4">AM25-1</strain>
    </source>
</reference>
<feature type="repeat" description="TPR" evidence="1">
    <location>
        <begin position="27"/>
        <end position="60"/>
    </location>
</feature>
<feature type="compositionally biased region" description="Low complexity" evidence="2">
    <location>
        <begin position="144"/>
        <end position="153"/>
    </location>
</feature>
<protein>
    <recommendedName>
        <fullName evidence="5">Tetratricopeptide repeat protein</fullName>
    </recommendedName>
</protein>
<organism evidence="3 4">
    <name type="scientific">Fusobacterium mortiferum</name>
    <dbReference type="NCBI Taxonomy" id="850"/>
    <lineage>
        <taxon>Bacteria</taxon>
        <taxon>Fusobacteriati</taxon>
        <taxon>Fusobacteriota</taxon>
        <taxon>Fusobacteriia</taxon>
        <taxon>Fusobacteriales</taxon>
        <taxon>Fusobacteriaceae</taxon>
        <taxon>Fusobacterium</taxon>
    </lineage>
</organism>
<sequence>MRNKIVATIFLVASIILVIKSLNPLKIYNFVEKGNSFIKEEKYSNGREEYKKALKLRENNQIKLNVLKSFYSEKNYEEVTKSDVEEGFLKGNSYVYLGDNSQDKNKEFYEKALEEYKLAMKTSDDINIKKNYELTLKKLEDMSNQQNQDNQQNQEDKQEKQNKENQNNNNQNQQNNSQENPEQNQNSKDNNNSQNQEDKSSQSNEKNQSSNNKEQEKKENSSQEKQNNEKEQESNSQPNEQNNKQNEDNTQENENQNESSDKKENNQNSNTAPQNMKEPSQEEIREQEVRAILKRLEGNEKQSFKNNERVMDINSNNPSNRW</sequence>
<evidence type="ECO:0000256" key="2">
    <source>
        <dbReference type="SAM" id="MobiDB-lite"/>
    </source>
</evidence>
<feature type="compositionally biased region" description="Basic and acidic residues" evidence="2">
    <location>
        <begin position="213"/>
        <end position="233"/>
    </location>
</feature>
<dbReference type="EMBL" id="QRHL01000009">
    <property type="protein sequence ID" value="RHF72291.1"/>
    <property type="molecule type" value="Genomic_DNA"/>
</dbReference>
<dbReference type="RefSeq" id="WP_005885511.1">
    <property type="nucleotide sequence ID" value="NZ_CABMMQ010000002.1"/>
</dbReference>
<feature type="compositionally biased region" description="Polar residues" evidence="2">
    <location>
        <begin position="267"/>
        <end position="278"/>
    </location>
</feature>
<feature type="compositionally biased region" description="Polar residues" evidence="2">
    <location>
        <begin position="313"/>
        <end position="322"/>
    </location>
</feature>
<evidence type="ECO:0000313" key="3">
    <source>
        <dbReference type="EMBL" id="RHF72291.1"/>
    </source>
</evidence>
<feature type="compositionally biased region" description="Basic and acidic residues" evidence="2">
    <location>
        <begin position="154"/>
        <end position="163"/>
    </location>
</feature>
<accession>A0A414PV10</accession>
<dbReference type="Proteomes" id="UP000284676">
    <property type="component" value="Unassembled WGS sequence"/>
</dbReference>
<dbReference type="AlphaFoldDB" id="A0A414PV10"/>